<protein>
    <submittedName>
        <fullName evidence="1">Uncharacterized protein</fullName>
    </submittedName>
</protein>
<sequence>MYILYPKLIFACGARATGVIPMLTWASLPSFPDSPYLASPPNISLQVLGTHKTGEQTEVVDFDLWIDCSKNTKIKSGEFLTDNEIDHRIWDNFGESGDNFFATSSGWLKDWLGDNEGGSWTIHKPVCLRDDSAGTKIYAESLARKIAYGGSIKVEIHTPPLEVDVSDTAVIRAEWSFGSPFIPGGPWDLLLMDAMVDRRRGFISVDEPRPSHGRSPFRRAMKSNNTSTVVSQVRNEEGFKYTVLQYSKWGSDT</sequence>
<reference evidence="1" key="2">
    <citation type="journal article" date="2023" name="IMA Fungus">
        <title>Comparative genomic study of the Penicillium genus elucidates a diverse pangenome and 15 lateral gene transfer events.</title>
        <authorList>
            <person name="Petersen C."/>
            <person name="Sorensen T."/>
            <person name="Nielsen M.R."/>
            <person name="Sondergaard T.E."/>
            <person name="Sorensen J.L."/>
            <person name="Fitzpatrick D.A."/>
            <person name="Frisvad J.C."/>
            <person name="Nielsen K.L."/>
        </authorList>
    </citation>
    <scope>NUCLEOTIDE SEQUENCE</scope>
    <source>
        <strain evidence="1">IBT 16849</strain>
    </source>
</reference>
<dbReference type="OrthoDB" id="4384211at2759"/>
<dbReference type="AlphaFoldDB" id="A0A9W9J2E2"/>
<keyword evidence="2" id="KW-1185">Reference proteome</keyword>
<reference evidence="1" key="1">
    <citation type="submission" date="2022-11" db="EMBL/GenBank/DDBJ databases">
        <authorList>
            <person name="Petersen C."/>
        </authorList>
    </citation>
    <scope>NUCLEOTIDE SEQUENCE</scope>
    <source>
        <strain evidence="1">IBT 16849</strain>
    </source>
</reference>
<evidence type="ECO:0000313" key="1">
    <source>
        <dbReference type="EMBL" id="KAJ5189358.1"/>
    </source>
</evidence>
<comment type="caution">
    <text evidence="1">The sequence shown here is derived from an EMBL/GenBank/DDBJ whole genome shotgun (WGS) entry which is preliminary data.</text>
</comment>
<dbReference type="EMBL" id="JAPQKP010000005">
    <property type="protein sequence ID" value="KAJ5189358.1"/>
    <property type="molecule type" value="Genomic_DNA"/>
</dbReference>
<proteinExistence type="predicted"/>
<name>A0A9W9J2E2_9EURO</name>
<organism evidence="1 2">
    <name type="scientific">Penicillium cf. griseofulvum</name>
    <dbReference type="NCBI Taxonomy" id="2972120"/>
    <lineage>
        <taxon>Eukaryota</taxon>
        <taxon>Fungi</taxon>
        <taxon>Dikarya</taxon>
        <taxon>Ascomycota</taxon>
        <taxon>Pezizomycotina</taxon>
        <taxon>Eurotiomycetes</taxon>
        <taxon>Eurotiomycetidae</taxon>
        <taxon>Eurotiales</taxon>
        <taxon>Aspergillaceae</taxon>
        <taxon>Penicillium</taxon>
    </lineage>
</organism>
<dbReference type="Proteomes" id="UP001150879">
    <property type="component" value="Unassembled WGS sequence"/>
</dbReference>
<accession>A0A9W9J2E2</accession>
<evidence type="ECO:0000313" key="2">
    <source>
        <dbReference type="Proteomes" id="UP001150879"/>
    </source>
</evidence>
<gene>
    <name evidence="1" type="ORF">N7472_008372</name>
</gene>